<gene>
    <name evidence="1" type="ORF">ODALV1_LOCUS3130</name>
</gene>
<accession>A0ABP1PS30</accession>
<keyword evidence="2" id="KW-1185">Reference proteome</keyword>
<organism evidence="1 2">
    <name type="scientific">Orchesella dallaii</name>
    <dbReference type="NCBI Taxonomy" id="48710"/>
    <lineage>
        <taxon>Eukaryota</taxon>
        <taxon>Metazoa</taxon>
        <taxon>Ecdysozoa</taxon>
        <taxon>Arthropoda</taxon>
        <taxon>Hexapoda</taxon>
        <taxon>Collembola</taxon>
        <taxon>Entomobryomorpha</taxon>
        <taxon>Entomobryoidea</taxon>
        <taxon>Orchesellidae</taxon>
        <taxon>Orchesellinae</taxon>
        <taxon>Orchesella</taxon>
    </lineage>
</organism>
<sequence>MGDVVYPAIQLCRAHADITHAEVLAAIHHVIGTVQANALDKYGVAPEKRHCLILFIKGMTPVFQDVNEYRHSGYAAAVKEYRTTKDDLAREAKQLGTVLHTEYLESDEDGIHFYTTTIETRHNTQWNEDKQADIGFVTLIPLVNLYL</sequence>
<comment type="caution">
    <text evidence="1">The sequence shown here is derived from an EMBL/GenBank/DDBJ whole genome shotgun (WGS) entry which is preliminary data.</text>
</comment>
<proteinExistence type="predicted"/>
<evidence type="ECO:0000313" key="2">
    <source>
        <dbReference type="Proteomes" id="UP001642540"/>
    </source>
</evidence>
<dbReference type="Proteomes" id="UP001642540">
    <property type="component" value="Unassembled WGS sequence"/>
</dbReference>
<name>A0ABP1PS30_9HEXA</name>
<protein>
    <submittedName>
        <fullName evidence="1">Uncharacterized protein</fullName>
    </submittedName>
</protein>
<dbReference type="EMBL" id="CAXLJM020000008">
    <property type="protein sequence ID" value="CAL8075306.1"/>
    <property type="molecule type" value="Genomic_DNA"/>
</dbReference>
<evidence type="ECO:0000313" key="1">
    <source>
        <dbReference type="EMBL" id="CAL8075306.1"/>
    </source>
</evidence>
<reference evidence="1 2" key="1">
    <citation type="submission" date="2024-08" db="EMBL/GenBank/DDBJ databases">
        <authorList>
            <person name="Cucini C."/>
            <person name="Frati F."/>
        </authorList>
    </citation>
    <scope>NUCLEOTIDE SEQUENCE [LARGE SCALE GENOMIC DNA]</scope>
</reference>